<evidence type="ECO:0000256" key="7">
    <source>
        <dbReference type="ARBA" id="ARBA00049663"/>
    </source>
</evidence>
<dbReference type="Pfam" id="PF02447">
    <property type="entry name" value="GntP_permease"/>
    <property type="match status" value="2"/>
</dbReference>
<evidence type="ECO:0000256" key="6">
    <source>
        <dbReference type="ARBA" id="ARBA00023136"/>
    </source>
</evidence>
<feature type="transmembrane region" description="Helical" evidence="8">
    <location>
        <begin position="106"/>
        <end position="136"/>
    </location>
</feature>
<dbReference type="RefSeq" id="WP_344861918.1">
    <property type="nucleotide sequence ID" value="NZ_BAAAZN010000008.1"/>
</dbReference>
<keyword evidence="3" id="KW-1003">Cell membrane</keyword>
<keyword evidence="6 8" id="KW-0472">Membrane</keyword>
<keyword evidence="2" id="KW-0813">Transport</keyword>
<keyword evidence="4 8" id="KW-0812">Transmembrane</keyword>
<name>A0ABP6WKT2_9PSEU</name>
<evidence type="ECO:0000256" key="5">
    <source>
        <dbReference type="ARBA" id="ARBA00022989"/>
    </source>
</evidence>
<organism evidence="9 10">
    <name type="scientific">Amycolatopsis ultiminotia</name>
    <dbReference type="NCBI Taxonomy" id="543629"/>
    <lineage>
        <taxon>Bacteria</taxon>
        <taxon>Bacillati</taxon>
        <taxon>Actinomycetota</taxon>
        <taxon>Actinomycetes</taxon>
        <taxon>Pseudonocardiales</taxon>
        <taxon>Pseudonocardiaceae</taxon>
        <taxon>Amycolatopsis</taxon>
    </lineage>
</organism>
<dbReference type="PIRSF" id="PIRSF002746">
    <property type="entry name" value="Gluconate_transporter"/>
    <property type="match status" value="1"/>
</dbReference>
<keyword evidence="10" id="KW-1185">Reference proteome</keyword>
<evidence type="ECO:0000256" key="1">
    <source>
        <dbReference type="ARBA" id="ARBA00004651"/>
    </source>
</evidence>
<sequence>MTGHTWFLLVVLVAAIALLVTLINSRLRLHPFVALLVVALAAGLVAGEPVTKLAKSIETGAGDILGNVGVTLALGTMLGRLLADSGATDRIATAVVERSTPRTLPWLITLAAFIIGIPMFFEVGLIVLLPLVFSVAERLKRAGAATTSSYTLLATPTIAALATLHGMVPPHPGPLIAVSGLHADLGKTILIGFVCAIPTVILAGPVFGRWLAARLSVQPEQALVDQFTQRGRIEDRADAGGMAGAGVPARGGDGPGRARTAVPTGTAIVSILVPVVLMLLRTLAEIVLPDGNGVRSAATLLGEPVIAMLAGFLFALFALALVRGRAGESVRRSLSDSLKPVVGILLIIGGGGAFNEVLQDSGISDAVGSAAGSLRISVLVLGWLLALLLSASTGSATVGIVSSTGIVAPLLVHGDSWYTAMVVVAIGAGSIGLNYVNHAGFWLVKESFGMSMGQATKLHTTVQTLVSVLGLAVLGVLSIFV</sequence>
<reference evidence="10" key="1">
    <citation type="journal article" date="2019" name="Int. J. Syst. Evol. Microbiol.">
        <title>The Global Catalogue of Microorganisms (GCM) 10K type strain sequencing project: providing services to taxonomists for standard genome sequencing and annotation.</title>
        <authorList>
            <consortium name="The Broad Institute Genomics Platform"/>
            <consortium name="The Broad Institute Genome Sequencing Center for Infectious Disease"/>
            <person name="Wu L."/>
            <person name="Ma J."/>
        </authorList>
    </citation>
    <scope>NUCLEOTIDE SEQUENCE [LARGE SCALE GENOMIC DNA]</scope>
    <source>
        <strain evidence="10">JCM 16898</strain>
    </source>
</reference>
<evidence type="ECO:0000256" key="8">
    <source>
        <dbReference type="SAM" id="Phobius"/>
    </source>
</evidence>
<feature type="transmembrane region" description="Helical" evidence="8">
    <location>
        <begin position="418"/>
        <end position="437"/>
    </location>
</feature>
<feature type="transmembrane region" description="Helical" evidence="8">
    <location>
        <begin position="458"/>
        <end position="480"/>
    </location>
</feature>
<protein>
    <submittedName>
        <fullName evidence="9">GntP family permease</fullName>
    </submittedName>
</protein>
<comment type="subcellular location">
    <subcellularLocation>
        <location evidence="1">Cell membrane</location>
        <topology evidence="1">Multi-pass membrane protein</topology>
    </subcellularLocation>
</comment>
<evidence type="ECO:0000256" key="3">
    <source>
        <dbReference type="ARBA" id="ARBA00022475"/>
    </source>
</evidence>
<gene>
    <name evidence="9" type="ORF">GCM10022222_39980</name>
</gene>
<accession>A0ABP6WKT2</accession>
<evidence type="ECO:0000313" key="10">
    <source>
        <dbReference type="Proteomes" id="UP001500689"/>
    </source>
</evidence>
<dbReference type="InterPro" id="IPR003474">
    <property type="entry name" value="Glcn_transporter"/>
</dbReference>
<feature type="transmembrane region" description="Helical" evidence="8">
    <location>
        <begin position="265"/>
        <end position="284"/>
    </location>
</feature>
<feature type="transmembrane region" description="Helical" evidence="8">
    <location>
        <begin position="29"/>
        <end position="47"/>
    </location>
</feature>
<evidence type="ECO:0000256" key="4">
    <source>
        <dbReference type="ARBA" id="ARBA00022692"/>
    </source>
</evidence>
<evidence type="ECO:0000313" key="9">
    <source>
        <dbReference type="EMBL" id="GAA3552366.1"/>
    </source>
</evidence>
<keyword evidence="5 8" id="KW-1133">Transmembrane helix</keyword>
<feature type="transmembrane region" description="Helical" evidence="8">
    <location>
        <begin position="304"/>
        <end position="322"/>
    </location>
</feature>
<proteinExistence type="inferred from homology"/>
<dbReference type="PANTHER" id="PTHR30354">
    <property type="entry name" value="GNT FAMILY GLUCONATE TRANSPORTER"/>
    <property type="match status" value="1"/>
</dbReference>
<comment type="similarity">
    <text evidence="7">Belongs to the GntP permease family.</text>
</comment>
<comment type="caution">
    <text evidence="9">The sequence shown here is derived from an EMBL/GenBank/DDBJ whole genome shotgun (WGS) entry which is preliminary data.</text>
</comment>
<evidence type="ECO:0000256" key="2">
    <source>
        <dbReference type="ARBA" id="ARBA00022448"/>
    </source>
</evidence>
<feature type="transmembrane region" description="Helical" evidence="8">
    <location>
        <begin position="188"/>
        <end position="208"/>
    </location>
</feature>
<dbReference type="PANTHER" id="PTHR30354:SF22">
    <property type="entry name" value="HIGH-AFFINITY GLUCONATE TRANSPORTER"/>
    <property type="match status" value="1"/>
</dbReference>
<dbReference type="Proteomes" id="UP001500689">
    <property type="component" value="Unassembled WGS sequence"/>
</dbReference>
<dbReference type="EMBL" id="BAAAZN010000008">
    <property type="protein sequence ID" value="GAA3552366.1"/>
    <property type="molecule type" value="Genomic_DNA"/>
</dbReference>
<feature type="transmembrane region" description="Helical" evidence="8">
    <location>
        <begin position="6"/>
        <end position="22"/>
    </location>
</feature>